<dbReference type="Pfam" id="PF13302">
    <property type="entry name" value="Acetyltransf_3"/>
    <property type="match status" value="1"/>
</dbReference>
<feature type="domain" description="N-acetyltransferase" evidence="1">
    <location>
        <begin position="27"/>
        <end position="182"/>
    </location>
</feature>
<reference evidence="3" key="1">
    <citation type="journal article" date="2019" name="Int. J. Syst. Evol. Microbiol.">
        <title>The Global Catalogue of Microorganisms (GCM) 10K type strain sequencing project: providing services to taxonomists for standard genome sequencing and annotation.</title>
        <authorList>
            <consortium name="The Broad Institute Genomics Platform"/>
            <consortium name="The Broad Institute Genome Sequencing Center for Infectious Disease"/>
            <person name="Wu L."/>
            <person name="Ma J."/>
        </authorList>
    </citation>
    <scope>NUCLEOTIDE SEQUENCE [LARGE SCALE GENOMIC DNA]</scope>
    <source>
        <strain evidence="3">CGMCC 4.7283</strain>
    </source>
</reference>
<gene>
    <name evidence="2" type="ORF">ACFO5X_03615</name>
</gene>
<dbReference type="PANTHER" id="PTHR43792:SF16">
    <property type="entry name" value="N-ACETYLTRANSFERASE DOMAIN-CONTAINING PROTEIN"/>
    <property type="match status" value="1"/>
</dbReference>
<keyword evidence="2" id="KW-0808">Transferase</keyword>
<dbReference type="EMBL" id="JBHSGI010000002">
    <property type="protein sequence ID" value="MFC4667628.1"/>
    <property type="molecule type" value="Genomic_DNA"/>
</dbReference>
<dbReference type="Proteomes" id="UP001595973">
    <property type="component" value="Unassembled WGS sequence"/>
</dbReference>
<dbReference type="GO" id="GO:0016746">
    <property type="term" value="F:acyltransferase activity"/>
    <property type="evidence" value="ECO:0007669"/>
    <property type="project" value="UniProtKB-KW"/>
</dbReference>
<dbReference type="InterPro" id="IPR051531">
    <property type="entry name" value="N-acetyltransferase"/>
</dbReference>
<name>A0ABV9KCK7_9RHOB</name>
<dbReference type="InterPro" id="IPR000182">
    <property type="entry name" value="GNAT_dom"/>
</dbReference>
<evidence type="ECO:0000259" key="1">
    <source>
        <dbReference type="PROSITE" id="PS51186"/>
    </source>
</evidence>
<dbReference type="InterPro" id="IPR016181">
    <property type="entry name" value="Acyl_CoA_acyltransferase"/>
</dbReference>
<dbReference type="Gene3D" id="3.40.630.30">
    <property type="match status" value="1"/>
</dbReference>
<dbReference type="RefSeq" id="WP_380715863.1">
    <property type="nucleotide sequence ID" value="NZ_JBHSGI010000002.1"/>
</dbReference>
<dbReference type="EC" id="2.3.-.-" evidence="2"/>
<dbReference type="SUPFAM" id="SSF55729">
    <property type="entry name" value="Acyl-CoA N-acyltransferases (Nat)"/>
    <property type="match status" value="1"/>
</dbReference>
<dbReference type="PANTHER" id="PTHR43792">
    <property type="entry name" value="GNAT FAMILY, PUTATIVE (AFU_ORTHOLOGUE AFUA_3G00765)-RELATED-RELATED"/>
    <property type="match status" value="1"/>
</dbReference>
<proteinExistence type="predicted"/>
<evidence type="ECO:0000313" key="3">
    <source>
        <dbReference type="Proteomes" id="UP001595973"/>
    </source>
</evidence>
<dbReference type="PROSITE" id="PS51186">
    <property type="entry name" value="GNAT"/>
    <property type="match status" value="1"/>
</dbReference>
<sequence length="184" mass="19860">MATAPSTYETPAAGATLEIPTLHTARLTLRAPRLADFEHWAAFFASDRSVHERGRKSREDAYATWAADVALWQLRGYGPFGVDDRETGAYLGEVGIYQSEGFPGPELGWFTTPAAEGMGIAHEAAQAVIAWLKATQDWPFVTSIIDPANDRSIALGLRLGGTIDATLPGIDPGDVVIRHDLVRA</sequence>
<keyword evidence="3" id="KW-1185">Reference proteome</keyword>
<evidence type="ECO:0000313" key="2">
    <source>
        <dbReference type="EMBL" id="MFC4667628.1"/>
    </source>
</evidence>
<comment type="caution">
    <text evidence="2">The sequence shown here is derived from an EMBL/GenBank/DDBJ whole genome shotgun (WGS) entry which is preliminary data.</text>
</comment>
<protein>
    <submittedName>
        <fullName evidence="2">GNAT family N-acetyltransferase</fullName>
        <ecNumber evidence="2">2.3.-.-</ecNumber>
    </submittedName>
</protein>
<organism evidence="2 3">
    <name type="scientific">Seohaeicola nanhaiensis</name>
    <dbReference type="NCBI Taxonomy" id="1387282"/>
    <lineage>
        <taxon>Bacteria</taxon>
        <taxon>Pseudomonadati</taxon>
        <taxon>Pseudomonadota</taxon>
        <taxon>Alphaproteobacteria</taxon>
        <taxon>Rhodobacterales</taxon>
        <taxon>Roseobacteraceae</taxon>
        <taxon>Seohaeicola</taxon>
    </lineage>
</organism>
<accession>A0ABV9KCK7</accession>
<keyword evidence="2" id="KW-0012">Acyltransferase</keyword>